<evidence type="ECO:0000256" key="1">
    <source>
        <dbReference type="ARBA" id="ARBA00005254"/>
    </source>
</evidence>
<sequence length="263" mass="28360">MSGPAYETIAVDTRGAARWITLSRPRVHNAMNSQCIRECRQAVEEAGADPAVRSIVFTGAGDRAFTAGADISEMVDYGPNEMLTYNRGWLGLFRDIEMCRKPVIAAVHGWATGGGTELSLACDFVLCTEAARFGLAEINIGVIPGAGAAVRLTRWLGRLKAKELLMLGRLVEGREAVELQLANRCVPPGELREAAQALADELATKAPLALGAAKASVNVGADSGFDAALEYELQEFLRLFATADQKEGMRAFLEKRNPIYRGM</sequence>
<dbReference type="InterPro" id="IPR029045">
    <property type="entry name" value="ClpP/crotonase-like_dom_sf"/>
</dbReference>
<dbReference type="Pfam" id="PF00378">
    <property type="entry name" value="ECH_1"/>
    <property type="match status" value="1"/>
</dbReference>
<protein>
    <submittedName>
        <fullName evidence="4">Enoyl-CoA hydratase/isomerase family protein</fullName>
    </submittedName>
</protein>
<dbReference type="Gene3D" id="1.10.12.10">
    <property type="entry name" value="Lyase 2-enoyl-coa Hydratase, Chain A, domain 2"/>
    <property type="match status" value="1"/>
</dbReference>
<dbReference type="CDD" id="cd06558">
    <property type="entry name" value="crotonase-like"/>
    <property type="match status" value="1"/>
</dbReference>
<dbReference type="PANTHER" id="PTHR11941">
    <property type="entry name" value="ENOYL-COA HYDRATASE-RELATED"/>
    <property type="match status" value="1"/>
</dbReference>
<gene>
    <name evidence="4" type="ORF">ACFPMG_30855</name>
</gene>
<evidence type="ECO:0000256" key="2">
    <source>
        <dbReference type="ARBA" id="ARBA00023239"/>
    </source>
</evidence>
<comment type="caution">
    <text evidence="4">The sequence shown here is derived from an EMBL/GenBank/DDBJ whole genome shotgun (WGS) entry which is preliminary data.</text>
</comment>
<evidence type="ECO:0000313" key="4">
    <source>
        <dbReference type="EMBL" id="MFC5359404.1"/>
    </source>
</evidence>
<dbReference type="InterPro" id="IPR014748">
    <property type="entry name" value="Enoyl-CoA_hydra_C"/>
</dbReference>
<proteinExistence type="inferred from homology"/>
<organism evidence="4 5">
    <name type="scientific">Azospirillum himalayense</name>
    <dbReference type="NCBI Taxonomy" id="654847"/>
    <lineage>
        <taxon>Bacteria</taxon>
        <taxon>Pseudomonadati</taxon>
        <taxon>Pseudomonadota</taxon>
        <taxon>Alphaproteobacteria</taxon>
        <taxon>Rhodospirillales</taxon>
        <taxon>Azospirillaceae</taxon>
        <taxon>Azospirillum</taxon>
    </lineage>
</organism>
<accession>A0ABW0GF42</accession>
<dbReference type="PANTHER" id="PTHR11941:SF54">
    <property type="entry name" value="ENOYL-COA HYDRATASE, MITOCHONDRIAL"/>
    <property type="match status" value="1"/>
</dbReference>
<dbReference type="RefSeq" id="WP_376999400.1">
    <property type="nucleotide sequence ID" value="NZ_JBHSLC010000113.1"/>
</dbReference>
<comment type="similarity">
    <text evidence="1 3">Belongs to the enoyl-CoA hydratase/isomerase family.</text>
</comment>
<dbReference type="Proteomes" id="UP001596166">
    <property type="component" value="Unassembled WGS sequence"/>
</dbReference>
<dbReference type="InterPro" id="IPR001753">
    <property type="entry name" value="Enoyl-CoA_hydra/iso"/>
</dbReference>
<dbReference type="Gene3D" id="3.90.226.10">
    <property type="entry name" value="2-enoyl-CoA Hydratase, Chain A, domain 1"/>
    <property type="match status" value="1"/>
</dbReference>
<dbReference type="EMBL" id="JBHSLC010000113">
    <property type="protein sequence ID" value="MFC5359404.1"/>
    <property type="molecule type" value="Genomic_DNA"/>
</dbReference>
<name>A0ABW0GF42_9PROT</name>
<evidence type="ECO:0000313" key="5">
    <source>
        <dbReference type="Proteomes" id="UP001596166"/>
    </source>
</evidence>
<dbReference type="PROSITE" id="PS00166">
    <property type="entry name" value="ENOYL_COA_HYDRATASE"/>
    <property type="match status" value="1"/>
</dbReference>
<reference evidence="5" key="1">
    <citation type="journal article" date="2019" name="Int. J. Syst. Evol. Microbiol.">
        <title>The Global Catalogue of Microorganisms (GCM) 10K type strain sequencing project: providing services to taxonomists for standard genome sequencing and annotation.</title>
        <authorList>
            <consortium name="The Broad Institute Genomics Platform"/>
            <consortium name="The Broad Institute Genome Sequencing Center for Infectious Disease"/>
            <person name="Wu L."/>
            <person name="Ma J."/>
        </authorList>
    </citation>
    <scope>NUCLEOTIDE SEQUENCE [LARGE SCALE GENOMIC DNA]</scope>
    <source>
        <strain evidence="5">CCUG 58760</strain>
    </source>
</reference>
<keyword evidence="5" id="KW-1185">Reference proteome</keyword>
<keyword evidence="2" id="KW-0456">Lyase</keyword>
<dbReference type="SUPFAM" id="SSF52096">
    <property type="entry name" value="ClpP/crotonase"/>
    <property type="match status" value="1"/>
</dbReference>
<dbReference type="InterPro" id="IPR018376">
    <property type="entry name" value="Enoyl-CoA_hyd/isom_CS"/>
</dbReference>
<evidence type="ECO:0000256" key="3">
    <source>
        <dbReference type="RuleBase" id="RU003707"/>
    </source>
</evidence>